<dbReference type="GO" id="GO:0005829">
    <property type="term" value="C:cytosol"/>
    <property type="evidence" value="ECO:0007669"/>
    <property type="project" value="TreeGrafter"/>
</dbReference>
<dbReference type="GO" id="GO:0003723">
    <property type="term" value="F:RNA binding"/>
    <property type="evidence" value="ECO:0007669"/>
    <property type="project" value="InterPro"/>
</dbReference>
<evidence type="ECO:0000256" key="2">
    <source>
        <dbReference type="ARBA" id="ARBA00022679"/>
    </source>
</evidence>
<evidence type="ECO:0000313" key="3">
    <source>
        <dbReference type="EMBL" id="HJE38236.1"/>
    </source>
</evidence>
<protein>
    <submittedName>
        <fullName evidence="3">TrmH family RNA methyltransferase</fullName>
    </submittedName>
</protein>
<dbReference type="Pfam" id="PF00588">
    <property type="entry name" value="SpoU_methylase"/>
    <property type="match status" value="1"/>
</dbReference>
<comment type="caution">
    <text evidence="3">The sequence shown here is derived from an EMBL/GenBank/DDBJ whole genome shotgun (WGS) entry which is preliminary data.</text>
</comment>
<reference evidence="3" key="1">
    <citation type="journal article" date="2021" name="PeerJ">
        <title>Extensive microbial diversity within the chicken gut microbiome revealed by metagenomics and culture.</title>
        <authorList>
            <person name="Gilroy R."/>
            <person name="Ravi A."/>
            <person name="Getino M."/>
            <person name="Pursley I."/>
            <person name="Horton D.L."/>
            <person name="Alikhan N.F."/>
            <person name="Baker D."/>
            <person name="Gharbi K."/>
            <person name="Hall N."/>
            <person name="Watson M."/>
            <person name="Adriaenssens E.M."/>
            <person name="Foster-Nyarko E."/>
            <person name="Jarju S."/>
            <person name="Secka A."/>
            <person name="Antonio M."/>
            <person name="Oren A."/>
            <person name="Chaudhuri R.R."/>
            <person name="La Ragione R."/>
            <person name="Hildebrand F."/>
            <person name="Pallen M.J."/>
        </authorList>
    </citation>
    <scope>NUCLEOTIDE SEQUENCE</scope>
    <source>
        <strain evidence="3">4100</strain>
    </source>
</reference>
<dbReference type="InterPro" id="IPR029028">
    <property type="entry name" value="Alpha/beta_knot_MTases"/>
</dbReference>
<keyword evidence="1 3" id="KW-0489">Methyltransferase</keyword>
<accession>A0A4Q0U7P8</accession>
<proteinExistence type="predicted"/>
<name>A0A4Q0U7P8_9BACT</name>
<gene>
    <name evidence="3" type="ORF">K8V47_00510</name>
</gene>
<dbReference type="AlphaFoldDB" id="A0A4Q0U7P8"/>
<dbReference type="GO" id="GO:0008173">
    <property type="term" value="F:RNA methyltransferase activity"/>
    <property type="evidence" value="ECO:0007669"/>
    <property type="project" value="InterPro"/>
</dbReference>
<dbReference type="PANTHER" id="PTHR46429:SF1">
    <property type="entry name" value="23S RRNA (GUANOSINE-2'-O-)-METHYLTRANSFERASE RLMB"/>
    <property type="match status" value="1"/>
</dbReference>
<organism evidence="3 4">
    <name type="scientific">Candidatus Amulumruptor caecigallinarius</name>
    <dbReference type="NCBI Taxonomy" id="2109911"/>
    <lineage>
        <taxon>Bacteria</taxon>
        <taxon>Pseudomonadati</taxon>
        <taxon>Bacteroidota</taxon>
        <taxon>Bacteroidia</taxon>
        <taxon>Bacteroidales</taxon>
        <taxon>Muribaculaceae</taxon>
        <taxon>Candidatus Amulumruptor</taxon>
    </lineage>
</organism>
<evidence type="ECO:0000313" key="4">
    <source>
        <dbReference type="Proteomes" id="UP000711407"/>
    </source>
</evidence>
<dbReference type="Gene3D" id="3.40.1280.10">
    <property type="match status" value="1"/>
</dbReference>
<keyword evidence="2" id="KW-0808">Transferase</keyword>
<sequence>MEKKNIRDLHRMSVADFRASEKSPLVVVLDNVRSLNNIGSIFRTCDGFAVGRVILCGITATPPSAEIHKTALGAEMSMDWAYYPSTLDAVKALHDEGYTVCALEQVHGSVPLPGFISEKRRKYAVVVGHEVHGVSQEVVDAADICLEIPQFGTKHSLNVAVSAALAVYQLTFGQQGE</sequence>
<reference evidence="3" key="2">
    <citation type="submission" date="2021-09" db="EMBL/GenBank/DDBJ databases">
        <authorList>
            <person name="Gilroy R."/>
        </authorList>
    </citation>
    <scope>NUCLEOTIDE SEQUENCE</scope>
    <source>
        <strain evidence="3">4100</strain>
    </source>
</reference>
<dbReference type="SUPFAM" id="SSF75217">
    <property type="entry name" value="alpha/beta knot"/>
    <property type="match status" value="1"/>
</dbReference>
<dbReference type="Proteomes" id="UP000711407">
    <property type="component" value="Unassembled WGS sequence"/>
</dbReference>
<dbReference type="PANTHER" id="PTHR46429">
    <property type="entry name" value="23S RRNA (GUANOSINE-2'-O-)-METHYLTRANSFERASE RLMB"/>
    <property type="match status" value="1"/>
</dbReference>
<dbReference type="InterPro" id="IPR001537">
    <property type="entry name" value="SpoU_MeTrfase"/>
</dbReference>
<evidence type="ECO:0000256" key="1">
    <source>
        <dbReference type="ARBA" id="ARBA00022603"/>
    </source>
</evidence>
<dbReference type="GO" id="GO:0006396">
    <property type="term" value="P:RNA processing"/>
    <property type="evidence" value="ECO:0007669"/>
    <property type="project" value="InterPro"/>
</dbReference>
<dbReference type="GO" id="GO:0032259">
    <property type="term" value="P:methylation"/>
    <property type="evidence" value="ECO:0007669"/>
    <property type="project" value="UniProtKB-KW"/>
</dbReference>
<dbReference type="InterPro" id="IPR004441">
    <property type="entry name" value="rRNA_MeTrfase_TrmH"/>
</dbReference>
<dbReference type="EMBL" id="DYXT01000005">
    <property type="protein sequence ID" value="HJE38236.1"/>
    <property type="molecule type" value="Genomic_DNA"/>
</dbReference>
<dbReference type="InterPro" id="IPR029026">
    <property type="entry name" value="tRNA_m1G_MTases_N"/>
</dbReference>